<proteinExistence type="predicted"/>
<dbReference type="EMBL" id="FQZR01000002">
    <property type="protein sequence ID" value="SHI63218.1"/>
    <property type="molecule type" value="Genomic_DNA"/>
</dbReference>
<evidence type="ECO:0000313" key="3">
    <source>
        <dbReference type="Proteomes" id="UP000184001"/>
    </source>
</evidence>
<keyword evidence="4" id="KW-1185">Reference proteome</keyword>
<gene>
    <name evidence="1" type="ORF">AB2Z07_00485</name>
    <name evidence="2" type="ORF">SAMN05660830_00513</name>
</gene>
<sequence>MTTIMPQSELVKKAVVYIYEQRKKYPKNFNKLLDQAGMRFNLSPKEAEMLKDFFKQSESDH</sequence>
<accession>A0A8G2F9T5</accession>
<evidence type="ECO:0000313" key="2">
    <source>
        <dbReference type="EMBL" id="SHI63218.1"/>
    </source>
</evidence>
<dbReference type="AlphaFoldDB" id="A0A8G2F9T5"/>
<comment type="caution">
    <text evidence="2">The sequence shown here is derived from an EMBL/GenBank/DDBJ whole genome shotgun (WGS) entry which is preliminary data.</text>
</comment>
<dbReference type="RefSeq" id="WP_020001640.1">
    <property type="nucleotide sequence ID" value="NZ_CP192217.1"/>
</dbReference>
<dbReference type="Proteomes" id="UP001568358">
    <property type="component" value="Unassembled WGS sequence"/>
</dbReference>
<protein>
    <submittedName>
        <fullName evidence="2">Uncharacterized protein</fullName>
    </submittedName>
</protein>
<organism evidence="2 3">
    <name type="scientific">Halodesulfovibrio aestuarii</name>
    <dbReference type="NCBI Taxonomy" id="126333"/>
    <lineage>
        <taxon>Bacteria</taxon>
        <taxon>Pseudomonadati</taxon>
        <taxon>Thermodesulfobacteriota</taxon>
        <taxon>Desulfovibrionia</taxon>
        <taxon>Desulfovibrionales</taxon>
        <taxon>Desulfovibrionaceae</taxon>
        <taxon>Halodesulfovibrio</taxon>
    </lineage>
</organism>
<evidence type="ECO:0000313" key="4">
    <source>
        <dbReference type="Proteomes" id="UP001568358"/>
    </source>
</evidence>
<reference evidence="1 4" key="2">
    <citation type="submission" date="2024-07" db="EMBL/GenBank/DDBJ databases">
        <title>Active virus-host system and metabolic interactions in a Lokiarchaeon culture.</title>
        <authorList>
            <person name="Ponce Toledo R.I."/>
            <person name="Rodrigues Oliveira T."/>
            <person name="Schleper C."/>
        </authorList>
    </citation>
    <scope>NUCLEOTIDE SEQUENCE [LARGE SCALE GENOMIC DNA]</scope>
    <source>
        <strain evidence="1 4">B35</strain>
    </source>
</reference>
<evidence type="ECO:0000313" key="1">
    <source>
        <dbReference type="EMBL" id="MEZ6852017.1"/>
    </source>
</evidence>
<dbReference type="Proteomes" id="UP000184001">
    <property type="component" value="Unassembled WGS sequence"/>
</dbReference>
<name>A0A8G2F9T5_9BACT</name>
<dbReference type="EMBL" id="JBFSOO010000001">
    <property type="protein sequence ID" value="MEZ6852017.1"/>
    <property type="molecule type" value="Genomic_DNA"/>
</dbReference>
<reference evidence="2 3" key="1">
    <citation type="submission" date="2016-11" db="EMBL/GenBank/DDBJ databases">
        <authorList>
            <person name="Varghese N."/>
            <person name="Submissions S."/>
        </authorList>
    </citation>
    <scope>NUCLEOTIDE SEQUENCE [LARGE SCALE GENOMIC DNA]</scope>
    <source>
        <strain evidence="2 3">DSM 17919</strain>
    </source>
</reference>